<keyword evidence="1" id="KW-0812">Transmembrane</keyword>
<evidence type="ECO:0000256" key="1">
    <source>
        <dbReference type="SAM" id="Phobius"/>
    </source>
</evidence>
<keyword evidence="1" id="KW-1133">Transmembrane helix</keyword>
<feature type="transmembrane region" description="Helical" evidence="1">
    <location>
        <begin position="115"/>
        <end position="134"/>
    </location>
</feature>
<keyword evidence="1" id="KW-0472">Membrane</keyword>
<evidence type="ECO:0000313" key="3">
    <source>
        <dbReference type="Proteomes" id="UP000594873"/>
    </source>
</evidence>
<gene>
    <name evidence="2" type="ORF">IC614_10300</name>
</gene>
<proteinExistence type="predicted"/>
<reference evidence="2 3" key="1">
    <citation type="submission" date="2020-11" db="EMBL/GenBank/DDBJ databases">
        <title>Genome seq and assembly of Sphingosinicella sp.</title>
        <authorList>
            <person name="Chhetri G."/>
        </authorList>
    </citation>
    <scope>NUCLEOTIDE SEQUENCE [LARGE SCALE GENOMIC DNA]</scope>
    <source>
        <strain evidence="2 3">UDD2</strain>
    </source>
</reference>
<dbReference type="EMBL" id="CP065592">
    <property type="protein sequence ID" value="QPQ54707.1"/>
    <property type="molecule type" value="Genomic_DNA"/>
</dbReference>
<evidence type="ECO:0000313" key="2">
    <source>
        <dbReference type="EMBL" id="QPQ54707.1"/>
    </source>
</evidence>
<dbReference type="RefSeq" id="WP_200971322.1">
    <property type="nucleotide sequence ID" value="NZ_CP065592.1"/>
</dbReference>
<sequence length="143" mass="15468">MRNWLKILIGLLAVLLVGWLHHGPLGHGEAYVAALEQKARAVVAETGVPGVSVALGHDPLTRHATLSGPADAFQREGQGELKGINDLVGEIEGVSGIGWTDEGKRPFALPLLAELWIWMAIAYLAGLGLGWLLFRPREREGFF</sequence>
<accession>A0A7T2GJ52</accession>
<organism evidence="2 3">
    <name type="scientific">Allosphingosinicella flava</name>
    <dbReference type="NCBI Taxonomy" id="2771430"/>
    <lineage>
        <taxon>Bacteria</taxon>
        <taxon>Pseudomonadati</taxon>
        <taxon>Pseudomonadota</taxon>
        <taxon>Alphaproteobacteria</taxon>
        <taxon>Sphingomonadales</taxon>
        <taxon>Sphingomonadaceae</taxon>
        <taxon>Allosphingosinicella</taxon>
    </lineage>
</organism>
<dbReference type="Proteomes" id="UP000594873">
    <property type="component" value="Chromosome"/>
</dbReference>
<protein>
    <submittedName>
        <fullName evidence="2">Uncharacterized protein</fullName>
    </submittedName>
</protein>
<dbReference type="AlphaFoldDB" id="A0A7T2GJ52"/>
<keyword evidence="3" id="KW-1185">Reference proteome</keyword>
<name>A0A7T2GJ52_9SPHN</name>
<dbReference type="KEGG" id="sflv:IC614_10300"/>